<reference evidence="4 5" key="2">
    <citation type="journal article" date="2018" name="Elife">
        <title>Firefly genomes illuminate parallel origins of bioluminescence in beetles.</title>
        <authorList>
            <person name="Fallon T.R."/>
            <person name="Lower S.E."/>
            <person name="Chang C.H."/>
            <person name="Bessho-Uehara M."/>
            <person name="Martin G.J."/>
            <person name="Bewick A.J."/>
            <person name="Behringer M."/>
            <person name="Debat H.J."/>
            <person name="Wong I."/>
            <person name="Day J.C."/>
            <person name="Suvorov A."/>
            <person name="Silva C.J."/>
            <person name="Stanger-Hall K.F."/>
            <person name="Hall D.W."/>
            <person name="Schmitz R.J."/>
            <person name="Nelson D.R."/>
            <person name="Lewis S.M."/>
            <person name="Shigenobu S."/>
            <person name="Bybee S.M."/>
            <person name="Larracuente A.M."/>
            <person name="Oba Y."/>
            <person name="Weng J.K."/>
        </authorList>
    </citation>
    <scope>NUCLEOTIDE SEQUENCE [LARGE SCALE GENOMIC DNA]</scope>
    <source>
        <strain evidence="4">1611_PpyrPB1</strain>
        <tissue evidence="4">Whole body</tissue>
    </source>
</reference>
<keyword evidence="1" id="KW-0479">Metal-binding</keyword>
<evidence type="ECO:0000313" key="5">
    <source>
        <dbReference type="Proteomes" id="UP000327044"/>
    </source>
</evidence>
<reference evidence="3" key="1">
    <citation type="journal article" date="2016" name="Sci. Rep.">
        <title>Molecular characterization of firefly nuptial gifts: a multi-omics approach sheds light on postcopulatory sexual selection.</title>
        <authorList>
            <person name="Al-Wathiqui N."/>
            <person name="Fallon T.R."/>
            <person name="South A."/>
            <person name="Weng J.K."/>
            <person name="Lewis S.M."/>
        </authorList>
    </citation>
    <scope>NUCLEOTIDE SEQUENCE</scope>
</reference>
<keyword evidence="5" id="KW-1185">Reference proteome</keyword>
<dbReference type="OrthoDB" id="337581at2759"/>
<proteinExistence type="predicted"/>
<evidence type="ECO:0000256" key="1">
    <source>
        <dbReference type="PROSITE-ProRule" id="PRU00325"/>
    </source>
</evidence>
<evidence type="ECO:0000313" key="3">
    <source>
        <dbReference type="EMBL" id="JAV53433.1"/>
    </source>
</evidence>
<gene>
    <name evidence="4" type="ORF">PPYR_03300</name>
</gene>
<evidence type="ECO:0000259" key="2">
    <source>
        <dbReference type="PROSITE" id="PS50966"/>
    </source>
</evidence>
<dbReference type="GO" id="GO:0097196">
    <property type="term" value="C:Shu complex"/>
    <property type="evidence" value="ECO:0007669"/>
    <property type="project" value="TreeGrafter"/>
</dbReference>
<keyword evidence="1" id="KW-0862">Zinc</keyword>
<protein>
    <recommendedName>
        <fullName evidence="2">SWIM-type domain-containing protein</fullName>
    </recommendedName>
</protein>
<keyword evidence="1" id="KW-0863">Zinc-finger</keyword>
<dbReference type="GO" id="GO:0008270">
    <property type="term" value="F:zinc ion binding"/>
    <property type="evidence" value="ECO:0007669"/>
    <property type="project" value="UniProtKB-KW"/>
</dbReference>
<dbReference type="AlphaFoldDB" id="A0A1Y1JWE1"/>
<dbReference type="GO" id="GO:0000724">
    <property type="term" value="P:double-strand break repair via homologous recombination"/>
    <property type="evidence" value="ECO:0007669"/>
    <property type="project" value="TreeGrafter"/>
</dbReference>
<organism evidence="3">
    <name type="scientific">Photinus pyralis</name>
    <name type="common">Common eastern firefly</name>
    <name type="synonym">Lampyris pyralis</name>
    <dbReference type="NCBI Taxonomy" id="7054"/>
    <lineage>
        <taxon>Eukaryota</taxon>
        <taxon>Metazoa</taxon>
        <taxon>Ecdysozoa</taxon>
        <taxon>Arthropoda</taxon>
        <taxon>Hexapoda</taxon>
        <taxon>Insecta</taxon>
        <taxon>Pterygota</taxon>
        <taxon>Neoptera</taxon>
        <taxon>Endopterygota</taxon>
        <taxon>Coleoptera</taxon>
        <taxon>Polyphaga</taxon>
        <taxon>Elateriformia</taxon>
        <taxon>Elateroidea</taxon>
        <taxon>Lampyridae</taxon>
        <taxon>Lampyrinae</taxon>
        <taxon>Photinus</taxon>
    </lineage>
</organism>
<dbReference type="PANTHER" id="PTHR28498">
    <property type="entry name" value="ZINC FINGER SWIM DOMAIN-CONTAINING PROTEIN 7"/>
    <property type="match status" value="1"/>
</dbReference>
<feature type="domain" description="SWIM-type" evidence="2">
    <location>
        <begin position="75"/>
        <end position="112"/>
    </location>
</feature>
<dbReference type="InterPro" id="IPR007527">
    <property type="entry name" value="Znf_SWIM"/>
</dbReference>
<reference evidence="4" key="3">
    <citation type="submission" date="2019-08" db="EMBL/GenBank/DDBJ databases">
        <authorList>
            <consortium name="Photinus pyralis genome working group"/>
            <person name="Fallon T.R."/>
            <person name="Sander Lower S.E."/>
            <person name="Weng J.-K."/>
        </authorList>
    </citation>
    <scope>NUCLEOTIDE SEQUENCE</scope>
    <source>
        <strain evidence="4">1611_PpyrPB1</strain>
        <tissue evidence="4">Whole body</tissue>
    </source>
</reference>
<dbReference type="InParanoid" id="A0A1Y1JWE1"/>
<dbReference type="EMBL" id="VVIM01000011">
    <property type="protein sequence ID" value="KAB0791500.1"/>
    <property type="molecule type" value="Genomic_DNA"/>
</dbReference>
<sequence length="139" mass="15770">MALVRELSFALLNDAEESYKQNGKFLEEVLQSLHDVFGEVFVKSADFLETGEVVRYETPNAIRAVLKVGNKKEVYTLFDDINFCHCGTFARVLSGEGLLTCEHVLAARLARISGRMKVNRLTDLQYVEFVSDLVDYIKE</sequence>
<evidence type="ECO:0000313" key="4">
    <source>
        <dbReference type="EMBL" id="KAB0791500.1"/>
    </source>
</evidence>
<dbReference type="EMBL" id="GEZM01099221">
    <property type="protein sequence ID" value="JAV53433.1"/>
    <property type="molecule type" value="Transcribed_RNA"/>
</dbReference>
<dbReference type="PANTHER" id="PTHR28498:SF1">
    <property type="entry name" value="ZINC FINGER SWIM DOMAIN-CONTAINING PROTEIN 7"/>
    <property type="match status" value="1"/>
</dbReference>
<dbReference type="Proteomes" id="UP000327044">
    <property type="component" value="Unassembled WGS sequence"/>
</dbReference>
<name>A0A1Y1JWE1_PHOPY</name>
<accession>A0A1Y1JWE1</accession>
<dbReference type="PROSITE" id="PS50966">
    <property type="entry name" value="ZF_SWIM"/>
    <property type="match status" value="1"/>
</dbReference>